<sequence length="106" mass="11403">MGPARPGTSRGVTEPHRRLTREDYERGLPDHHDPTAGLFGAPPAQSALTLRLVLAAFGLVVCVVFGVLWLRTDLPSWPAVVLFASGAVALVDLLVVARRKRRGEPG</sequence>
<accession>A0A1I5TUY8</accession>
<organism evidence="2 3">
    <name type="scientific">Geodermatophilus dictyosporus</name>
    <dbReference type="NCBI Taxonomy" id="1523247"/>
    <lineage>
        <taxon>Bacteria</taxon>
        <taxon>Bacillati</taxon>
        <taxon>Actinomycetota</taxon>
        <taxon>Actinomycetes</taxon>
        <taxon>Geodermatophilales</taxon>
        <taxon>Geodermatophilaceae</taxon>
        <taxon>Geodermatophilus</taxon>
    </lineage>
</organism>
<name>A0A1I5TUY8_9ACTN</name>
<feature type="transmembrane region" description="Helical" evidence="1">
    <location>
        <begin position="48"/>
        <end position="70"/>
    </location>
</feature>
<evidence type="ECO:0000256" key="1">
    <source>
        <dbReference type="SAM" id="Phobius"/>
    </source>
</evidence>
<evidence type="ECO:0000313" key="2">
    <source>
        <dbReference type="EMBL" id="SFP86126.1"/>
    </source>
</evidence>
<gene>
    <name evidence="2" type="ORF">SAMN05660464_4496</name>
</gene>
<protein>
    <submittedName>
        <fullName evidence="2">Uncharacterized protein</fullName>
    </submittedName>
</protein>
<dbReference type="OrthoDB" id="3576268at2"/>
<keyword evidence="1" id="KW-1133">Transmembrane helix</keyword>
<dbReference type="EMBL" id="FOWQ01000009">
    <property type="protein sequence ID" value="SFP86126.1"/>
    <property type="molecule type" value="Genomic_DNA"/>
</dbReference>
<dbReference type="InterPro" id="IPR045924">
    <property type="entry name" value="DUF6343"/>
</dbReference>
<dbReference type="Pfam" id="PF19870">
    <property type="entry name" value="DUF6343"/>
    <property type="match status" value="1"/>
</dbReference>
<keyword evidence="1" id="KW-0472">Membrane</keyword>
<dbReference type="Proteomes" id="UP000198857">
    <property type="component" value="Unassembled WGS sequence"/>
</dbReference>
<feature type="transmembrane region" description="Helical" evidence="1">
    <location>
        <begin position="76"/>
        <end position="97"/>
    </location>
</feature>
<dbReference type="AlphaFoldDB" id="A0A1I5TUY8"/>
<reference evidence="3" key="1">
    <citation type="submission" date="2016-10" db="EMBL/GenBank/DDBJ databases">
        <authorList>
            <person name="Varghese N."/>
            <person name="Submissions S."/>
        </authorList>
    </citation>
    <scope>NUCLEOTIDE SEQUENCE [LARGE SCALE GENOMIC DNA]</scope>
    <source>
        <strain evidence="3">DSM 44208</strain>
    </source>
</reference>
<dbReference type="STRING" id="1523247.SAMN05660464_4496"/>
<keyword evidence="1" id="KW-0812">Transmembrane</keyword>
<evidence type="ECO:0000313" key="3">
    <source>
        <dbReference type="Proteomes" id="UP000198857"/>
    </source>
</evidence>
<keyword evidence="3" id="KW-1185">Reference proteome</keyword>
<proteinExistence type="predicted"/>